<name>A0A6P1PX52_9GAMM</name>
<dbReference type="AlphaFoldDB" id="A0A6P1PX52"/>
<evidence type="ECO:0000313" key="3">
    <source>
        <dbReference type="Proteomes" id="UP000464053"/>
    </source>
</evidence>
<dbReference type="EMBL" id="CP028271">
    <property type="protein sequence ID" value="QHM70692.1"/>
    <property type="molecule type" value="Genomic_DNA"/>
</dbReference>
<evidence type="ECO:0000259" key="1">
    <source>
        <dbReference type="Pfam" id="PF13708"/>
    </source>
</evidence>
<dbReference type="InterPro" id="IPR029063">
    <property type="entry name" value="SAM-dependent_MTases_sf"/>
</dbReference>
<accession>A0A6P1PX52</accession>
<evidence type="ECO:0000313" key="2">
    <source>
        <dbReference type="EMBL" id="QHM70692.1"/>
    </source>
</evidence>
<dbReference type="Gene3D" id="3.40.50.150">
    <property type="entry name" value="Vaccinia Virus protein VP39"/>
    <property type="match status" value="1"/>
</dbReference>
<proteinExistence type="predicted"/>
<protein>
    <recommendedName>
        <fullName evidence="1">DUF4942 domain-containing protein</fullName>
    </recommendedName>
</protein>
<dbReference type="Proteomes" id="UP000464053">
    <property type="component" value="Chromosome"/>
</dbReference>
<sequence length="533" mass="59906">MSNLILGDDFFASAPSDLVDNLIGRYKSTRVKIESLAGVLNGSDGSEVLPYFLRGNQGSNERYIRPVADIFKLEGAIANLNASYWQQALSLTDVYEYMPQKRRDEWNDQIREMKTPEFEEETVRPTIMSLLNSRQKFFSERVDGIFRALSGEHVTNRPEGFSKRMILYVIGNFGLTHSNVGYLNDLRTVIAKFMGRDQPVYSSTDPIIKAAYRKTGQWLTIDGGALRIRCYLKGTAHLEVHPDMAWRLNCVLASLYPAAIPAEFRQKPKKRLKEFTMMERPLPFAVINVLVGMKKERIAWMDSSGQRREGVTDNPHSRYLDYSHRDNAVQSEVEKVLAFIGGVKMSKNGHFWFEFDYDPDDVISEIVASGCIPEHKSHQFYPTPDHLAQRCIDLAGIESHHSCLEPSAGHGAIADLLTEGKTTCVEISPLNCKVLESKGHRVFNADFLKWSEQGGCFDRIVMNPPFSEGRALAHLNAAASLTKTGSRLVAILLSSMKGKDLLPGWSIDWSEIITNEFANTSVSVVILTATREV</sequence>
<dbReference type="SUPFAM" id="SSF53335">
    <property type="entry name" value="S-adenosyl-L-methionine-dependent methyltransferases"/>
    <property type="match status" value="1"/>
</dbReference>
<organism evidence="2 3">
    <name type="scientific">Mixta intestinalis</name>
    <dbReference type="NCBI Taxonomy" id="1615494"/>
    <lineage>
        <taxon>Bacteria</taxon>
        <taxon>Pseudomonadati</taxon>
        <taxon>Pseudomonadota</taxon>
        <taxon>Gammaproteobacteria</taxon>
        <taxon>Enterobacterales</taxon>
        <taxon>Erwiniaceae</taxon>
        <taxon>Mixta</taxon>
    </lineage>
</organism>
<dbReference type="RefSeq" id="WP_160620748.1">
    <property type="nucleotide sequence ID" value="NZ_CP028271.1"/>
</dbReference>
<dbReference type="KEGG" id="mint:C7M51_00970"/>
<dbReference type="Pfam" id="PF13708">
    <property type="entry name" value="DUF4942"/>
    <property type="match status" value="1"/>
</dbReference>
<dbReference type="InterPro" id="IPR031339">
    <property type="entry name" value="DUF4942"/>
</dbReference>
<feature type="domain" description="DUF4942" evidence="1">
    <location>
        <begin position="78"/>
        <end position="257"/>
    </location>
</feature>
<reference evidence="2 3" key="1">
    <citation type="submission" date="2018-03" db="EMBL/GenBank/DDBJ databases">
        <title>Pantoea intestinalis SRCM103226 isolated form the mealworm.</title>
        <authorList>
            <person name="Jeong D.-Y."/>
            <person name="Kim J.W."/>
        </authorList>
    </citation>
    <scope>NUCLEOTIDE SEQUENCE [LARGE SCALE GENOMIC DNA]</scope>
    <source>
        <strain evidence="2 3">SRCM103226</strain>
    </source>
</reference>
<dbReference type="CDD" id="cd02440">
    <property type="entry name" value="AdoMet_MTases"/>
    <property type="match status" value="1"/>
</dbReference>
<dbReference type="OrthoDB" id="6128088at2"/>
<gene>
    <name evidence="2" type="ORF">C7M51_00970</name>
</gene>
<keyword evidence="3" id="KW-1185">Reference proteome</keyword>